<evidence type="ECO:0000313" key="2">
    <source>
        <dbReference type="Proteomes" id="UP000649739"/>
    </source>
</evidence>
<comment type="caution">
    <text evidence="1">The sequence shown here is derived from an EMBL/GenBank/DDBJ whole genome shotgun (WGS) entry which is preliminary data.</text>
</comment>
<organism evidence="1 2">
    <name type="scientific">Pilimelia anulata</name>
    <dbReference type="NCBI Taxonomy" id="53371"/>
    <lineage>
        <taxon>Bacteria</taxon>
        <taxon>Bacillati</taxon>
        <taxon>Actinomycetota</taxon>
        <taxon>Actinomycetes</taxon>
        <taxon>Micromonosporales</taxon>
        <taxon>Micromonosporaceae</taxon>
        <taxon>Pilimelia</taxon>
    </lineage>
</organism>
<protein>
    <submittedName>
        <fullName evidence="1">Uncharacterized protein</fullName>
    </submittedName>
</protein>
<evidence type="ECO:0000313" key="1">
    <source>
        <dbReference type="EMBL" id="GGJ78558.1"/>
    </source>
</evidence>
<dbReference type="RefSeq" id="WP_189168397.1">
    <property type="nucleotide sequence ID" value="NZ_BMQB01000001.1"/>
</dbReference>
<gene>
    <name evidence="1" type="ORF">GCM10010123_05640</name>
</gene>
<reference evidence="1" key="1">
    <citation type="journal article" date="2014" name="Int. J. Syst. Evol. Microbiol.">
        <title>Complete genome sequence of Corynebacterium casei LMG S-19264T (=DSM 44701T), isolated from a smear-ripened cheese.</title>
        <authorList>
            <consortium name="US DOE Joint Genome Institute (JGI-PGF)"/>
            <person name="Walter F."/>
            <person name="Albersmeier A."/>
            <person name="Kalinowski J."/>
            <person name="Ruckert C."/>
        </authorList>
    </citation>
    <scope>NUCLEOTIDE SEQUENCE</scope>
    <source>
        <strain evidence="1">JCM 3090</strain>
    </source>
</reference>
<sequence length="65" mass="7104">MLDTTREQITELLDRIYAGRERLSGVAIFQHAAADDMPAEALLRLDALPDGEYTVDEAADAVTTP</sequence>
<dbReference type="AlphaFoldDB" id="A0A8J3AZX3"/>
<reference evidence="1" key="2">
    <citation type="submission" date="2020-09" db="EMBL/GenBank/DDBJ databases">
        <authorList>
            <person name="Sun Q."/>
            <person name="Ohkuma M."/>
        </authorList>
    </citation>
    <scope>NUCLEOTIDE SEQUENCE</scope>
    <source>
        <strain evidence="1">JCM 3090</strain>
    </source>
</reference>
<dbReference type="EMBL" id="BMQB01000001">
    <property type="protein sequence ID" value="GGJ78558.1"/>
    <property type="molecule type" value="Genomic_DNA"/>
</dbReference>
<name>A0A8J3AZX3_9ACTN</name>
<proteinExistence type="predicted"/>
<dbReference type="Proteomes" id="UP000649739">
    <property type="component" value="Unassembled WGS sequence"/>
</dbReference>
<keyword evidence="2" id="KW-1185">Reference proteome</keyword>
<accession>A0A8J3AZX3</accession>